<feature type="domain" description="Chitin-binding type-2" evidence="3">
    <location>
        <begin position="20"/>
        <end position="65"/>
    </location>
</feature>
<name>A0A9Q0M1Z7_BLOTA</name>
<evidence type="ECO:0000259" key="3">
    <source>
        <dbReference type="PROSITE" id="PS50940"/>
    </source>
</evidence>
<dbReference type="GO" id="GO:0005576">
    <property type="term" value="C:extracellular region"/>
    <property type="evidence" value="ECO:0007669"/>
    <property type="project" value="InterPro"/>
</dbReference>
<feature type="signal peptide" evidence="2">
    <location>
        <begin position="1"/>
        <end position="20"/>
    </location>
</feature>
<dbReference type="SMART" id="SM00494">
    <property type="entry name" value="ChtBD2"/>
    <property type="match status" value="1"/>
</dbReference>
<accession>A0A9Q0M1Z7</accession>
<proteinExistence type="predicted"/>
<sequence length="174" mass="20707">MARHIFATLVLVILVQVTLAFECPQNLGIFADQNSPSHYYMCVNFVPFRQQCPETLNFDKKYKQCKLDSNYVLTHKGTTKHKIRSTTRLPKPSNPPKTTRRRRRTTLKHKSSHRPRTSPRLSTTRRRRTTLKHNSSRRPRTSPRVINTSRRRRTTLKHTTKKPKTTKSDYYYYY</sequence>
<dbReference type="EMBL" id="JAPWDV010000003">
    <property type="protein sequence ID" value="KAJ6217444.1"/>
    <property type="molecule type" value="Genomic_DNA"/>
</dbReference>
<feature type="region of interest" description="Disordered" evidence="1">
    <location>
        <begin position="76"/>
        <end position="174"/>
    </location>
</feature>
<dbReference type="GO" id="GO:0008061">
    <property type="term" value="F:chitin binding"/>
    <property type="evidence" value="ECO:0007669"/>
    <property type="project" value="InterPro"/>
</dbReference>
<evidence type="ECO:0000256" key="2">
    <source>
        <dbReference type="SAM" id="SignalP"/>
    </source>
</evidence>
<dbReference type="Proteomes" id="UP001142055">
    <property type="component" value="Chromosome 3"/>
</dbReference>
<gene>
    <name evidence="4" type="ORF">RDWZM_008601</name>
</gene>
<protein>
    <recommendedName>
        <fullName evidence="3">Chitin-binding type-2 domain-containing protein</fullName>
    </recommendedName>
</protein>
<dbReference type="InterPro" id="IPR002557">
    <property type="entry name" value="Chitin-bd_dom"/>
</dbReference>
<dbReference type="Gene3D" id="2.170.140.10">
    <property type="entry name" value="Chitin binding domain"/>
    <property type="match status" value="1"/>
</dbReference>
<dbReference type="PROSITE" id="PS50940">
    <property type="entry name" value="CHIT_BIND_II"/>
    <property type="match status" value="1"/>
</dbReference>
<dbReference type="Pfam" id="PF01607">
    <property type="entry name" value="CBM_14"/>
    <property type="match status" value="1"/>
</dbReference>
<evidence type="ECO:0000313" key="4">
    <source>
        <dbReference type="EMBL" id="KAJ6217444.1"/>
    </source>
</evidence>
<organism evidence="4 5">
    <name type="scientific">Blomia tropicalis</name>
    <name type="common">Mite</name>
    <dbReference type="NCBI Taxonomy" id="40697"/>
    <lineage>
        <taxon>Eukaryota</taxon>
        <taxon>Metazoa</taxon>
        <taxon>Ecdysozoa</taxon>
        <taxon>Arthropoda</taxon>
        <taxon>Chelicerata</taxon>
        <taxon>Arachnida</taxon>
        <taxon>Acari</taxon>
        <taxon>Acariformes</taxon>
        <taxon>Sarcoptiformes</taxon>
        <taxon>Astigmata</taxon>
        <taxon>Glycyphagoidea</taxon>
        <taxon>Echimyopodidae</taxon>
        <taxon>Blomia</taxon>
    </lineage>
</organism>
<dbReference type="SUPFAM" id="SSF57625">
    <property type="entry name" value="Invertebrate chitin-binding proteins"/>
    <property type="match status" value="1"/>
</dbReference>
<feature type="compositionally biased region" description="Basic residues" evidence="1">
    <location>
        <begin position="149"/>
        <end position="165"/>
    </location>
</feature>
<keyword evidence="2" id="KW-0732">Signal</keyword>
<reference evidence="4" key="1">
    <citation type="submission" date="2022-12" db="EMBL/GenBank/DDBJ databases">
        <title>Genome assemblies of Blomia tropicalis.</title>
        <authorList>
            <person name="Cui Y."/>
        </authorList>
    </citation>
    <scope>NUCLEOTIDE SEQUENCE</scope>
    <source>
        <tissue evidence="4">Adult mites</tissue>
    </source>
</reference>
<feature type="chain" id="PRO_5040216551" description="Chitin-binding type-2 domain-containing protein" evidence="2">
    <location>
        <begin position="21"/>
        <end position="174"/>
    </location>
</feature>
<dbReference type="InterPro" id="IPR036508">
    <property type="entry name" value="Chitin-bd_dom_sf"/>
</dbReference>
<dbReference type="AlphaFoldDB" id="A0A9Q0M1Z7"/>
<feature type="compositionally biased region" description="Basic residues" evidence="1">
    <location>
        <begin position="98"/>
        <end position="141"/>
    </location>
</feature>
<keyword evidence="5" id="KW-1185">Reference proteome</keyword>
<evidence type="ECO:0000313" key="5">
    <source>
        <dbReference type="Proteomes" id="UP001142055"/>
    </source>
</evidence>
<comment type="caution">
    <text evidence="4">The sequence shown here is derived from an EMBL/GenBank/DDBJ whole genome shotgun (WGS) entry which is preliminary data.</text>
</comment>
<evidence type="ECO:0000256" key="1">
    <source>
        <dbReference type="SAM" id="MobiDB-lite"/>
    </source>
</evidence>